<dbReference type="PANTHER" id="PTHR39210">
    <property type="entry name" value="HEPARIN-SULFATE LYASE"/>
    <property type="match status" value="1"/>
</dbReference>
<comment type="subcellular location">
    <subcellularLocation>
        <location evidence="1">Periplasm</location>
    </subcellularLocation>
</comment>
<evidence type="ECO:0000313" key="8">
    <source>
        <dbReference type="Proteomes" id="UP000253273"/>
    </source>
</evidence>
<keyword evidence="8" id="KW-1185">Reference proteome</keyword>
<dbReference type="GO" id="GO:0042597">
    <property type="term" value="C:periplasmic space"/>
    <property type="evidence" value="ECO:0007669"/>
    <property type="project" value="UniProtKB-SubCell"/>
</dbReference>
<sequence length="609" mass="68973">MSNRIERYNLLARTAARKSPRQLLGFVFRKARNRIIPRFPVDVDKYYRRGIPDSFTTDFAPHSLDNQRFRSSLSDEEQRQYRKLSSEFADGTVTFLNRSRPIPSPSEITPDSERLSGLPRLWFLKLAAFEPFLWGILGYETPAECRGFAARVDSWLESCAEKERIGSRIGYLRGFWAPYSVSLRIIALSRYGAWKGGLSESEERFLYKNLLFLENNVEWDVGGNHLIENGAALVVGGSAFPGAGDRFVREGLDVLKSTAATQFLDDGYHFERSPMYHLEVTERMLTAFSILSERETDIPEWLSQMIVTTCNFAEYLRPPDNRIPLLNDAVFRQAHEIKTILTYAASLGLDISSQDLLGESALYWFETDRQTLLLDAGDSGPDHQMGHTHNDPATVLIWREGTRVITDTGVFDYQPGEKRAISRGVASHNTVQIDETEPVTYGGRFRMGGSITTRTTGSKKNGISAVATRYEAGESESYQHCRTVYSGNNWLFLWDNVEAETSSCVSRLHVHPDITAQKQESTIIFSLPNSSELHVRPVRIDEVGIETGPYFPKFGVEIERDVVEFQTTNRAFGYFIVDENIDIEFECEDLFPSAVHVGGQMKALPQIEI</sequence>
<name>A0A345E272_9EURY</name>
<dbReference type="Gene3D" id="2.70.98.70">
    <property type="match status" value="1"/>
</dbReference>
<keyword evidence="4" id="KW-0456">Lyase</keyword>
<proteinExistence type="predicted"/>
<dbReference type="AlphaFoldDB" id="A0A345E272"/>
<protein>
    <submittedName>
        <fullName evidence="7">Uncharacterized protein</fullName>
    </submittedName>
</protein>
<dbReference type="InterPro" id="IPR012480">
    <property type="entry name" value="Hepar_II_III_C"/>
</dbReference>
<reference evidence="7 8" key="1">
    <citation type="submission" date="2018-07" db="EMBL/GenBank/DDBJ databases">
        <title>Genome sequences of Haloplanus sp. CBA1113.</title>
        <authorList>
            <person name="Kim Y.B."/>
            <person name="Roh S.W."/>
        </authorList>
    </citation>
    <scope>NUCLEOTIDE SEQUENCE [LARGE SCALE GENOMIC DNA]</scope>
    <source>
        <strain evidence="7 8">CBA1113</strain>
    </source>
</reference>
<dbReference type="EMBL" id="CP031150">
    <property type="protein sequence ID" value="AXG06294.1"/>
    <property type="molecule type" value="Genomic_DNA"/>
</dbReference>
<keyword evidence="3" id="KW-0574">Periplasm</keyword>
<evidence type="ECO:0000313" key="7">
    <source>
        <dbReference type="EMBL" id="AXG06294.1"/>
    </source>
</evidence>
<keyword evidence="2" id="KW-0732">Signal</keyword>
<dbReference type="PANTHER" id="PTHR39210:SF1">
    <property type="entry name" value="HEPARIN-SULFATE LYASE"/>
    <property type="match status" value="1"/>
</dbReference>
<evidence type="ECO:0000259" key="6">
    <source>
        <dbReference type="Pfam" id="PF16889"/>
    </source>
</evidence>
<evidence type="ECO:0000259" key="5">
    <source>
        <dbReference type="Pfam" id="PF07940"/>
    </source>
</evidence>
<evidence type="ECO:0000256" key="1">
    <source>
        <dbReference type="ARBA" id="ARBA00004418"/>
    </source>
</evidence>
<dbReference type="KEGG" id="haj:DU500_07505"/>
<dbReference type="InterPro" id="IPR008929">
    <property type="entry name" value="Chondroitin_lyas"/>
</dbReference>
<dbReference type="SUPFAM" id="SSF48230">
    <property type="entry name" value="Chondroitin AC/alginate lyase"/>
    <property type="match status" value="1"/>
</dbReference>
<dbReference type="InterPro" id="IPR031680">
    <property type="entry name" value="Hepar_II_III_N"/>
</dbReference>
<evidence type="ECO:0000256" key="3">
    <source>
        <dbReference type="ARBA" id="ARBA00022764"/>
    </source>
</evidence>
<evidence type="ECO:0000256" key="2">
    <source>
        <dbReference type="ARBA" id="ARBA00022729"/>
    </source>
</evidence>
<feature type="domain" description="Heparin-sulfate lyase N-terminal" evidence="6">
    <location>
        <begin position="212"/>
        <end position="341"/>
    </location>
</feature>
<dbReference type="Gene3D" id="1.50.10.100">
    <property type="entry name" value="Chondroitin AC/alginate lyase"/>
    <property type="match status" value="1"/>
</dbReference>
<dbReference type="GO" id="GO:0016829">
    <property type="term" value="F:lyase activity"/>
    <property type="evidence" value="ECO:0007669"/>
    <property type="project" value="UniProtKB-KW"/>
</dbReference>
<dbReference type="Pfam" id="PF07940">
    <property type="entry name" value="Hepar_II_III_C"/>
    <property type="match status" value="1"/>
</dbReference>
<feature type="domain" description="Heparinase II/III-like C-terminal" evidence="5">
    <location>
        <begin position="357"/>
        <end position="556"/>
    </location>
</feature>
<accession>A0A345E272</accession>
<evidence type="ECO:0000256" key="4">
    <source>
        <dbReference type="ARBA" id="ARBA00023239"/>
    </source>
</evidence>
<dbReference type="Pfam" id="PF16889">
    <property type="entry name" value="Hepar_II_III_N"/>
    <property type="match status" value="1"/>
</dbReference>
<organism evidence="7 8">
    <name type="scientific">Haloplanus rubicundus</name>
    <dbReference type="NCBI Taxonomy" id="1547898"/>
    <lineage>
        <taxon>Archaea</taxon>
        <taxon>Methanobacteriati</taxon>
        <taxon>Methanobacteriota</taxon>
        <taxon>Stenosarchaea group</taxon>
        <taxon>Halobacteria</taxon>
        <taxon>Halobacteriales</taxon>
        <taxon>Haloferacaceae</taxon>
        <taxon>Haloplanus</taxon>
    </lineage>
</organism>
<dbReference type="Proteomes" id="UP000253273">
    <property type="component" value="Chromosome"/>
</dbReference>
<gene>
    <name evidence="7" type="ORF">DU500_07505</name>
</gene>